<dbReference type="Proteomes" id="UP001230220">
    <property type="component" value="Unassembled WGS sequence"/>
</dbReference>
<dbReference type="InterPro" id="IPR036650">
    <property type="entry name" value="CAT_RNA-bd_dom_sf"/>
</dbReference>
<name>A0ABU0E3E4_9FIRM</name>
<dbReference type="EMBL" id="JAUSUR010000003">
    <property type="protein sequence ID" value="MDQ0361411.1"/>
    <property type="molecule type" value="Genomic_DNA"/>
</dbReference>
<dbReference type="InterPro" id="IPR004341">
    <property type="entry name" value="CAT_RNA-bd_dom"/>
</dbReference>
<dbReference type="PANTHER" id="PTHR30185:SF16">
    <property type="entry name" value="PROTEIN GLCT"/>
    <property type="match status" value="1"/>
</dbReference>
<protein>
    <submittedName>
        <fullName evidence="3">Transcriptional antiterminator</fullName>
    </submittedName>
</protein>
<dbReference type="InterPro" id="IPR011608">
    <property type="entry name" value="PRD"/>
</dbReference>
<dbReference type="RefSeq" id="WP_307408110.1">
    <property type="nucleotide sequence ID" value="NZ_JAUSUR010000003.1"/>
</dbReference>
<feature type="domain" description="PRD" evidence="2">
    <location>
        <begin position="70"/>
        <end position="174"/>
    </location>
</feature>
<accession>A0ABU0E3E4</accession>
<dbReference type="InterPro" id="IPR036634">
    <property type="entry name" value="PRD_sf"/>
</dbReference>
<proteinExistence type="predicted"/>
<evidence type="ECO:0000256" key="1">
    <source>
        <dbReference type="ARBA" id="ARBA00022737"/>
    </source>
</evidence>
<reference evidence="3 4" key="1">
    <citation type="submission" date="2023-07" db="EMBL/GenBank/DDBJ databases">
        <title>Genomic Encyclopedia of Type Strains, Phase IV (KMG-IV): sequencing the most valuable type-strain genomes for metagenomic binning, comparative biology and taxonomic classification.</title>
        <authorList>
            <person name="Goeker M."/>
        </authorList>
    </citation>
    <scope>NUCLEOTIDE SEQUENCE [LARGE SCALE GENOMIC DNA]</scope>
    <source>
        <strain evidence="3 4">DSM 16784</strain>
    </source>
</reference>
<evidence type="ECO:0000259" key="2">
    <source>
        <dbReference type="PROSITE" id="PS51372"/>
    </source>
</evidence>
<evidence type="ECO:0000313" key="3">
    <source>
        <dbReference type="EMBL" id="MDQ0361411.1"/>
    </source>
</evidence>
<dbReference type="SMART" id="SM01061">
    <property type="entry name" value="CAT_RBD"/>
    <property type="match status" value="1"/>
</dbReference>
<dbReference type="PROSITE" id="PS51372">
    <property type="entry name" value="PRD_2"/>
    <property type="match status" value="2"/>
</dbReference>
<dbReference type="Pfam" id="PF00874">
    <property type="entry name" value="PRD"/>
    <property type="match status" value="2"/>
</dbReference>
<dbReference type="Gene3D" id="1.10.1790.10">
    <property type="entry name" value="PRD domain"/>
    <property type="match status" value="2"/>
</dbReference>
<dbReference type="Gene3D" id="2.30.24.10">
    <property type="entry name" value="CAT RNA-binding domain"/>
    <property type="match status" value="1"/>
</dbReference>
<gene>
    <name evidence="3" type="ORF">J2S15_002158</name>
</gene>
<sequence>MINSQKYWVVKSLNHNGILAKTDQGKEVILLGKGIGFGLKPDQEISGLDKNVKCYGLENDDESLHDIVKDSDPIFLEITSEIIAEAEKVFQNFDTNILIPLADHIAFSIERIKGNTNITNPLTDDIKLLFKEEYKVAENARRIIEEKIGFTISDDEIGYISLHVHCGVTQEKPVQSMQFAQIVHQTVSMVEEAFDITIDDDSVSYIRLLNHIKFLLVRLERDEEVMISISDYTEKEFPESFAISEKVCAYISSLLRVELSSEEKGYLALHIEKVRHALIDA</sequence>
<dbReference type="InterPro" id="IPR050661">
    <property type="entry name" value="BglG_antiterminators"/>
</dbReference>
<dbReference type="SUPFAM" id="SSF63520">
    <property type="entry name" value="PTS-regulatory domain, PRD"/>
    <property type="match status" value="2"/>
</dbReference>
<dbReference type="PANTHER" id="PTHR30185">
    <property type="entry name" value="CRYPTIC BETA-GLUCOSIDE BGL OPERON ANTITERMINATOR"/>
    <property type="match status" value="1"/>
</dbReference>
<organism evidence="3 4">
    <name type="scientific">Breznakia pachnodae</name>
    <dbReference type="NCBI Taxonomy" id="265178"/>
    <lineage>
        <taxon>Bacteria</taxon>
        <taxon>Bacillati</taxon>
        <taxon>Bacillota</taxon>
        <taxon>Erysipelotrichia</taxon>
        <taxon>Erysipelotrichales</taxon>
        <taxon>Erysipelotrichaceae</taxon>
        <taxon>Breznakia</taxon>
    </lineage>
</organism>
<keyword evidence="1" id="KW-0677">Repeat</keyword>
<dbReference type="SUPFAM" id="SSF50151">
    <property type="entry name" value="SacY-like RNA-binding domain"/>
    <property type="match status" value="1"/>
</dbReference>
<evidence type="ECO:0000313" key="4">
    <source>
        <dbReference type="Proteomes" id="UP001230220"/>
    </source>
</evidence>
<dbReference type="Pfam" id="PF03123">
    <property type="entry name" value="CAT_RBD"/>
    <property type="match status" value="1"/>
</dbReference>
<comment type="caution">
    <text evidence="3">The sequence shown here is derived from an EMBL/GenBank/DDBJ whole genome shotgun (WGS) entry which is preliminary data.</text>
</comment>
<feature type="domain" description="PRD" evidence="2">
    <location>
        <begin position="175"/>
        <end position="281"/>
    </location>
</feature>
<keyword evidence="4" id="KW-1185">Reference proteome</keyword>